<keyword evidence="5" id="KW-0966">Cell projection</keyword>
<keyword evidence="3 4" id="KW-0810">Translation regulation</keyword>
<name>A0ABU6KC05_9BACI</name>
<comment type="caution">
    <text evidence="5">The sequence shown here is derived from an EMBL/GenBank/DDBJ whole genome shotgun (WGS) entry which is preliminary data.</text>
</comment>
<dbReference type="PANTHER" id="PTHR39190">
    <property type="entry name" value="FLAGELLAR ASSEMBLY FACTOR FLIW"/>
    <property type="match status" value="1"/>
</dbReference>
<comment type="function">
    <text evidence="4">Acts as an anti-CsrA protein, binds CsrA and prevents it from repressing translation of its target genes, one of which is flagellin. Binds to flagellin and participates in the assembly of the flagellum.</text>
</comment>
<evidence type="ECO:0000313" key="5">
    <source>
        <dbReference type="EMBL" id="MEC5422857.1"/>
    </source>
</evidence>
<organism evidence="5 6">
    <name type="scientific">Virgibacillus tibetensis</name>
    <dbReference type="NCBI Taxonomy" id="3042313"/>
    <lineage>
        <taxon>Bacteria</taxon>
        <taxon>Bacillati</taxon>
        <taxon>Bacillota</taxon>
        <taxon>Bacilli</taxon>
        <taxon>Bacillales</taxon>
        <taxon>Bacillaceae</taxon>
        <taxon>Virgibacillus</taxon>
    </lineage>
</organism>
<protein>
    <recommendedName>
        <fullName evidence="4">Flagellar assembly factor FliW</fullName>
    </recommendedName>
</protein>
<keyword evidence="5" id="KW-0282">Flagellum</keyword>
<keyword evidence="1 4" id="KW-0963">Cytoplasm</keyword>
<evidence type="ECO:0000256" key="4">
    <source>
        <dbReference type="HAMAP-Rule" id="MF_01185"/>
    </source>
</evidence>
<dbReference type="RefSeq" id="WP_327606430.1">
    <property type="nucleotide sequence ID" value="NZ_JARZFX010000002.1"/>
</dbReference>
<dbReference type="Proteomes" id="UP001335737">
    <property type="component" value="Unassembled WGS sequence"/>
</dbReference>
<evidence type="ECO:0000256" key="2">
    <source>
        <dbReference type="ARBA" id="ARBA00022795"/>
    </source>
</evidence>
<dbReference type="InterPro" id="IPR003775">
    <property type="entry name" value="Flagellar_assembly_factor_FliW"/>
</dbReference>
<sequence>MHLQTKYLGEVEIDKSKAIQFPAGLPGFIEETEFVLLDLPETRIFQVLQSTNSVNTAFIVTNPYHIYRDYAFDLDSSLLEALQIKNEEDVVVLTIVTLRNPFNKSTLNLKAPVILNSTTKQGKQFIINADDYPTKASIAPDNSSLKVKGE</sequence>
<comment type="subunit">
    <text evidence="4">Interacts with translational regulator CsrA and flagellin(s).</text>
</comment>
<proteinExistence type="inferred from homology"/>
<keyword evidence="6" id="KW-1185">Reference proteome</keyword>
<evidence type="ECO:0000313" key="6">
    <source>
        <dbReference type="Proteomes" id="UP001335737"/>
    </source>
</evidence>
<dbReference type="Gene3D" id="2.30.290.10">
    <property type="entry name" value="BH3618-like"/>
    <property type="match status" value="1"/>
</dbReference>
<dbReference type="InterPro" id="IPR024046">
    <property type="entry name" value="Flagellar_assmbl_FliW_dom_sf"/>
</dbReference>
<keyword evidence="2 4" id="KW-1005">Bacterial flagellum biogenesis</keyword>
<reference evidence="5 6" key="1">
    <citation type="journal article" date="2024" name="Int. J. Syst. Evol. Microbiol.">
        <title>Virgibacillus tibetensis sp. nov., isolated from salt lake on the Tibetan Plateau of China.</title>
        <authorList>
            <person name="Phurbu D."/>
            <person name="Liu Z.-X."/>
            <person name="Wang R."/>
            <person name="Zheng Y.-Y."/>
            <person name="Liu H.-C."/>
            <person name="Zhou Y.-G."/>
            <person name="Yu Y.-J."/>
            <person name="Li A.-H."/>
        </authorList>
    </citation>
    <scope>NUCLEOTIDE SEQUENCE [LARGE SCALE GENOMIC DNA]</scope>
    <source>
        <strain evidence="5 6">C22-A2</strain>
    </source>
</reference>
<comment type="subcellular location">
    <subcellularLocation>
        <location evidence="4">Cytoplasm</location>
    </subcellularLocation>
</comment>
<dbReference type="EMBL" id="JARZFX010000002">
    <property type="protein sequence ID" value="MEC5422857.1"/>
    <property type="molecule type" value="Genomic_DNA"/>
</dbReference>
<dbReference type="NCBIfam" id="NF009793">
    <property type="entry name" value="PRK13285.1-1"/>
    <property type="match status" value="1"/>
</dbReference>
<gene>
    <name evidence="4 5" type="primary">fliW</name>
    <name evidence="5" type="ORF">QGM71_05005</name>
</gene>
<dbReference type="HAMAP" id="MF_01185">
    <property type="entry name" value="FliW"/>
    <property type="match status" value="1"/>
</dbReference>
<accession>A0ABU6KC05</accession>
<comment type="similarity">
    <text evidence="4">Belongs to the FliW family.</text>
</comment>
<evidence type="ECO:0000256" key="1">
    <source>
        <dbReference type="ARBA" id="ARBA00022490"/>
    </source>
</evidence>
<dbReference type="PANTHER" id="PTHR39190:SF1">
    <property type="entry name" value="FLAGELLAR ASSEMBLY FACTOR FLIW"/>
    <property type="match status" value="1"/>
</dbReference>
<keyword evidence="4" id="KW-0143">Chaperone</keyword>
<dbReference type="SUPFAM" id="SSF141457">
    <property type="entry name" value="BH3618-like"/>
    <property type="match status" value="1"/>
</dbReference>
<evidence type="ECO:0000256" key="3">
    <source>
        <dbReference type="ARBA" id="ARBA00022845"/>
    </source>
</evidence>
<dbReference type="Pfam" id="PF02623">
    <property type="entry name" value="FliW"/>
    <property type="match status" value="1"/>
</dbReference>
<keyword evidence="5" id="KW-0969">Cilium</keyword>